<accession>A0A432XJ51</accession>
<feature type="domain" description="Tll0287-like" evidence="1">
    <location>
        <begin position="35"/>
        <end position="181"/>
    </location>
</feature>
<keyword evidence="3" id="KW-1185">Reference proteome</keyword>
<evidence type="ECO:0000313" key="2">
    <source>
        <dbReference type="EMBL" id="RUO48794.1"/>
    </source>
</evidence>
<dbReference type="OrthoDB" id="9797588at2"/>
<name>A0A432XJ51_9GAMM</name>
<dbReference type="InterPro" id="IPR021796">
    <property type="entry name" value="Tll0287-like_dom"/>
</dbReference>
<dbReference type="Proteomes" id="UP000286678">
    <property type="component" value="Unassembled WGS sequence"/>
</dbReference>
<comment type="caution">
    <text evidence="2">The sequence shown here is derived from an EMBL/GenBank/DDBJ whole genome shotgun (WGS) entry which is preliminary data.</text>
</comment>
<gene>
    <name evidence="2" type="ORF">CWE21_05400</name>
</gene>
<dbReference type="Pfam" id="PF11845">
    <property type="entry name" value="Tll0287-like"/>
    <property type="match status" value="1"/>
</dbReference>
<reference evidence="3" key="1">
    <citation type="journal article" date="2018" name="Front. Microbiol.">
        <title>Genome-Based Analysis Reveals the Taxonomy and Diversity of the Family Idiomarinaceae.</title>
        <authorList>
            <person name="Liu Y."/>
            <person name="Lai Q."/>
            <person name="Shao Z."/>
        </authorList>
    </citation>
    <scope>NUCLEOTIDE SEQUENCE [LARGE SCALE GENOMIC DNA]</scope>
    <source>
        <strain evidence="3">SW15</strain>
    </source>
</reference>
<dbReference type="EMBL" id="PIPT01000003">
    <property type="protein sequence ID" value="RUO48794.1"/>
    <property type="molecule type" value="Genomic_DNA"/>
</dbReference>
<proteinExistence type="predicted"/>
<protein>
    <recommendedName>
        <fullName evidence="1">Tll0287-like domain-containing protein</fullName>
    </recommendedName>
</protein>
<evidence type="ECO:0000313" key="3">
    <source>
        <dbReference type="Proteomes" id="UP000286678"/>
    </source>
</evidence>
<dbReference type="RefSeq" id="WP_126833424.1">
    <property type="nucleotide sequence ID" value="NZ_PIPT01000003.1"/>
</dbReference>
<sequence>MGKVIVWLLVLALAPITWAGDTGDRERVERSRELSQQLQQQLGAELMAAMQAQGPVHAIDVCNVEAPGIAASLSTAGLVDVGRTAIRYRNPRNAPTAEQVAVMESFAEQIKQDSSVVPERLVTLENGEQHYMRAIVMQPQCLACHGQSVAEPIKQAIAEKYPNDQATGFEVGDLRGAFLIKWLSEE</sequence>
<dbReference type="AlphaFoldDB" id="A0A432XJ51"/>
<evidence type="ECO:0000259" key="1">
    <source>
        <dbReference type="Pfam" id="PF11845"/>
    </source>
</evidence>
<organism evidence="2 3">
    <name type="scientific">Pseudidiomarina aquimaris</name>
    <dbReference type="NCBI Taxonomy" id="641841"/>
    <lineage>
        <taxon>Bacteria</taxon>
        <taxon>Pseudomonadati</taxon>
        <taxon>Pseudomonadota</taxon>
        <taxon>Gammaproteobacteria</taxon>
        <taxon>Alteromonadales</taxon>
        <taxon>Idiomarinaceae</taxon>
        <taxon>Pseudidiomarina</taxon>
    </lineage>
</organism>